<dbReference type="AlphaFoldDB" id="A0A409X1T1"/>
<proteinExistence type="predicted"/>
<protein>
    <submittedName>
        <fullName evidence="1">Uncharacterized protein</fullName>
    </submittedName>
</protein>
<dbReference type="Proteomes" id="UP000284706">
    <property type="component" value="Unassembled WGS sequence"/>
</dbReference>
<evidence type="ECO:0000313" key="1">
    <source>
        <dbReference type="EMBL" id="PPQ84692.1"/>
    </source>
</evidence>
<organism evidence="1 2">
    <name type="scientific">Gymnopilus dilepis</name>
    <dbReference type="NCBI Taxonomy" id="231916"/>
    <lineage>
        <taxon>Eukaryota</taxon>
        <taxon>Fungi</taxon>
        <taxon>Dikarya</taxon>
        <taxon>Basidiomycota</taxon>
        <taxon>Agaricomycotina</taxon>
        <taxon>Agaricomycetes</taxon>
        <taxon>Agaricomycetidae</taxon>
        <taxon>Agaricales</taxon>
        <taxon>Agaricineae</taxon>
        <taxon>Hymenogastraceae</taxon>
        <taxon>Gymnopilus</taxon>
    </lineage>
</organism>
<reference evidence="1 2" key="1">
    <citation type="journal article" date="2018" name="Evol. Lett.">
        <title>Horizontal gene cluster transfer increased hallucinogenic mushroom diversity.</title>
        <authorList>
            <person name="Reynolds H.T."/>
            <person name="Vijayakumar V."/>
            <person name="Gluck-Thaler E."/>
            <person name="Korotkin H.B."/>
            <person name="Matheny P.B."/>
            <person name="Slot J.C."/>
        </authorList>
    </citation>
    <scope>NUCLEOTIDE SEQUENCE [LARGE SCALE GENOMIC DNA]</scope>
    <source>
        <strain evidence="1 2">SRW20</strain>
    </source>
</reference>
<evidence type="ECO:0000313" key="2">
    <source>
        <dbReference type="Proteomes" id="UP000284706"/>
    </source>
</evidence>
<gene>
    <name evidence="1" type="ORF">CVT26_003678</name>
</gene>
<keyword evidence="2" id="KW-1185">Reference proteome</keyword>
<dbReference type="InParanoid" id="A0A409X1T1"/>
<comment type="caution">
    <text evidence="1">The sequence shown here is derived from an EMBL/GenBank/DDBJ whole genome shotgun (WGS) entry which is preliminary data.</text>
</comment>
<accession>A0A409X1T1</accession>
<name>A0A409X1T1_9AGAR</name>
<sequence length="102" mass="11175">MTGIRRNGINGSASLIPLCLLPSTTHLPPPSSPVAVLAPPSNEDVGLFKMSKGSDLIMLLTWRCLYPPRHAIARRGGYFPVLSTTPPPSPSRRRASRRWVFL</sequence>
<dbReference type="EMBL" id="NHYE01004426">
    <property type="protein sequence ID" value="PPQ84692.1"/>
    <property type="molecule type" value="Genomic_DNA"/>
</dbReference>